<dbReference type="PRINTS" id="PR00463">
    <property type="entry name" value="EP450I"/>
</dbReference>
<comment type="similarity">
    <text evidence="3 12">Belongs to the cytochrome P450 family.</text>
</comment>
<comment type="caution">
    <text evidence="13">The sequence shown here is derived from an EMBL/GenBank/DDBJ whole genome shotgun (WGS) entry which is preliminary data.</text>
</comment>
<dbReference type="GO" id="GO:0016020">
    <property type="term" value="C:membrane"/>
    <property type="evidence" value="ECO:0007669"/>
    <property type="project" value="UniProtKB-SubCell"/>
</dbReference>
<keyword evidence="7" id="KW-0472">Membrane</keyword>
<accession>A0AAV5BCC1</accession>
<dbReference type="Proteomes" id="UP001054889">
    <property type="component" value="Unassembled WGS sequence"/>
</dbReference>
<dbReference type="AlphaFoldDB" id="A0AAV5BCC1"/>
<keyword evidence="5" id="KW-0812">Transmembrane</keyword>
<dbReference type="PRINTS" id="PR00385">
    <property type="entry name" value="P450"/>
</dbReference>
<feature type="binding site" description="axial binding residue" evidence="11">
    <location>
        <position position="440"/>
    </location>
    <ligand>
        <name>heme</name>
        <dbReference type="ChEBI" id="CHEBI:30413"/>
    </ligand>
    <ligandPart>
        <name>Fe</name>
        <dbReference type="ChEBI" id="CHEBI:18248"/>
    </ligandPart>
</feature>
<evidence type="ECO:0000256" key="2">
    <source>
        <dbReference type="ARBA" id="ARBA00004167"/>
    </source>
</evidence>
<dbReference type="GO" id="GO:0005506">
    <property type="term" value="F:iron ion binding"/>
    <property type="evidence" value="ECO:0007669"/>
    <property type="project" value="InterPro"/>
</dbReference>
<keyword evidence="14" id="KW-1185">Reference proteome</keyword>
<keyword evidence="8 12" id="KW-0560">Oxidoreductase</keyword>
<proteinExistence type="inferred from homology"/>
<dbReference type="SUPFAM" id="SSF48264">
    <property type="entry name" value="Cytochrome P450"/>
    <property type="match status" value="1"/>
</dbReference>
<dbReference type="CDD" id="cd11072">
    <property type="entry name" value="CYP71-like"/>
    <property type="match status" value="1"/>
</dbReference>
<dbReference type="PANTHER" id="PTHR47955:SF21">
    <property type="entry name" value="OS06G0642300 PROTEIN"/>
    <property type="match status" value="1"/>
</dbReference>
<evidence type="ECO:0000256" key="9">
    <source>
        <dbReference type="ARBA" id="ARBA00023004"/>
    </source>
</evidence>
<comment type="cofactor">
    <cofactor evidence="1 11">
        <name>heme</name>
        <dbReference type="ChEBI" id="CHEBI:30413"/>
    </cofactor>
</comment>
<name>A0AAV5BCC1_ELECO</name>
<evidence type="ECO:0000256" key="8">
    <source>
        <dbReference type="ARBA" id="ARBA00023002"/>
    </source>
</evidence>
<keyword evidence="10 12" id="KW-0503">Monooxygenase</keyword>
<dbReference type="GO" id="GO:0016709">
    <property type="term" value="F:oxidoreductase activity, acting on paired donors, with incorporation or reduction of molecular oxygen, NAD(P)H as one donor, and incorporation of one atom of oxygen"/>
    <property type="evidence" value="ECO:0007669"/>
    <property type="project" value="UniProtKB-ARBA"/>
</dbReference>
<evidence type="ECO:0000256" key="7">
    <source>
        <dbReference type="ARBA" id="ARBA00022989"/>
    </source>
</evidence>
<keyword evidence="7" id="KW-1133">Transmembrane helix</keyword>
<evidence type="ECO:0008006" key="15">
    <source>
        <dbReference type="Google" id="ProtNLM"/>
    </source>
</evidence>
<dbReference type="GO" id="GO:0051502">
    <property type="term" value="P:diterpene phytoalexin biosynthetic process"/>
    <property type="evidence" value="ECO:0007669"/>
    <property type="project" value="UniProtKB-ARBA"/>
</dbReference>
<evidence type="ECO:0000256" key="4">
    <source>
        <dbReference type="ARBA" id="ARBA00022617"/>
    </source>
</evidence>
<dbReference type="PANTHER" id="PTHR47955">
    <property type="entry name" value="CYTOCHROME P450 FAMILY 71 PROTEIN"/>
    <property type="match status" value="1"/>
</dbReference>
<dbReference type="FunFam" id="1.10.630.10:FF:000008">
    <property type="entry name" value="Cytochrome P450 71D8"/>
    <property type="match status" value="1"/>
</dbReference>
<organism evidence="13 14">
    <name type="scientific">Eleusine coracana subsp. coracana</name>
    <dbReference type="NCBI Taxonomy" id="191504"/>
    <lineage>
        <taxon>Eukaryota</taxon>
        <taxon>Viridiplantae</taxon>
        <taxon>Streptophyta</taxon>
        <taxon>Embryophyta</taxon>
        <taxon>Tracheophyta</taxon>
        <taxon>Spermatophyta</taxon>
        <taxon>Magnoliopsida</taxon>
        <taxon>Liliopsida</taxon>
        <taxon>Poales</taxon>
        <taxon>Poaceae</taxon>
        <taxon>PACMAD clade</taxon>
        <taxon>Chloridoideae</taxon>
        <taxon>Cynodonteae</taxon>
        <taxon>Eleusininae</taxon>
        <taxon>Eleusine</taxon>
    </lineage>
</organism>
<gene>
    <name evidence="13" type="primary">ga00332</name>
    <name evidence="13" type="ORF">PR202_ga00332</name>
</gene>
<evidence type="ECO:0000256" key="1">
    <source>
        <dbReference type="ARBA" id="ARBA00001971"/>
    </source>
</evidence>
<evidence type="ECO:0000313" key="14">
    <source>
        <dbReference type="Proteomes" id="UP001054889"/>
    </source>
</evidence>
<evidence type="ECO:0000256" key="3">
    <source>
        <dbReference type="ARBA" id="ARBA00010617"/>
    </source>
</evidence>
<evidence type="ECO:0000313" key="13">
    <source>
        <dbReference type="EMBL" id="GJM84643.1"/>
    </source>
</evidence>
<keyword evidence="6 11" id="KW-0479">Metal-binding</keyword>
<dbReference type="Pfam" id="PF00067">
    <property type="entry name" value="p450"/>
    <property type="match status" value="1"/>
</dbReference>
<keyword evidence="4 11" id="KW-0349">Heme</keyword>
<sequence>MEDKTILAVAVAVLLVVISKKLKSFLVGKPKLNLPPGPWTLPVIGSLHHLGTNPLIYRTFRRLAEKHGPLMLFHFGEIPMLVVSSPEAAQAVMKTHDTSFADRFANPTLATLTYDKMDMVFAPYGERWRQLRKICVLEMLSAARVQSFRSIREEEVARFLRSVTDSASSGTAMDVTKGISKFINDTFVRECVGSRCQHQDEYLHAFHQAVQLTSGLSLSDLFPSSNVMQMLGTAPRTVLACRERIQRILEQIIQEKTEAMDGGDKSILGVLLRLQKDGDTPIPLTNDTIVSLMFDLFGAGSDTSSITLNWCMTELVRYPAVMAKVQAEVREAFKGKTTLNEDDLAGADLSYLRLVIKEVLRLHPPLPSLLPRQTRETCRVMGYDIPKGTAVFVNAWAIARHPKYWDDAEEFKPERFKKNNLDFKGTNFEYLPFGAGRRMCPGMNLGLANIDLALASLLYHFDWKLPNGMEPKDVDVLESIGLLASNKTSLMLQVITRIAPANA</sequence>
<dbReference type="InterPro" id="IPR002401">
    <property type="entry name" value="Cyt_P450_E_grp-I"/>
</dbReference>
<dbReference type="GO" id="GO:0020037">
    <property type="term" value="F:heme binding"/>
    <property type="evidence" value="ECO:0007669"/>
    <property type="project" value="InterPro"/>
</dbReference>
<evidence type="ECO:0000256" key="12">
    <source>
        <dbReference type="RuleBase" id="RU000461"/>
    </source>
</evidence>
<dbReference type="InterPro" id="IPR036396">
    <property type="entry name" value="Cyt_P450_sf"/>
</dbReference>
<dbReference type="InterPro" id="IPR017972">
    <property type="entry name" value="Cyt_P450_CS"/>
</dbReference>
<evidence type="ECO:0000256" key="6">
    <source>
        <dbReference type="ARBA" id="ARBA00022723"/>
    </source>
</evidence>
<evidence type="ECO:0000256" key="11">
    <source>
        <dbReference type="PIRSR" id="PIRSR602401-1"/>
    </source>
</evidence>
<dbReference type="InterPro" id="IPR001128">
    <property type="entry name" value="Cyt_P450"/>
</dbReference>
<reference evidence="13" key="1">
    <citation type="journal article" date="2018" name="DNA Res.">
        <title>Multiple hybrid de novo genome assembly of finger millet, an orphan allotetraploid crop.</title>
        <authorList>
            <person name="Hatakeyama M."/>
            <person name="Aluri S."/>
            <person name="Balachadran M.T."/>
            <person name="Sivarajan S.R."/>
            <person name="Patrignani A."/>
            <person name="Gruter S."/>
            <person name="Poveda L."/>
            <person name="Shimizu-Inatsugi R."/>
            <person name="Baeten J."/>
            <person name="Francoijs K.J."/>
            <person name="Nataraja K.N."/>
            <person name="Reddy Y.A.N."/>
            <person name="Phadnis S."/>
            <person name="Ravikumar R.L."/>
            <person name="Schlapbach R."/>
            <person name="Sreeman S.M."/>
            <person name="Shimizu K.K."/>
        </authorList>
    </citation>
    <scope>NUCLEOTIDE SEQUENCE</scope>
</reference>
<keyword evidence="9 11" id="KW-0408">Iron</keyword>
<comment type="subcellular location">
    <subcellularLocation>
        <location evidence="2">Membrane</location>
        <topology evidence="2">Single-pass membrane protein</topology>
    </subcellularLocation>
</comment>
<dbReference type="Gene3D" id="1.10.630.10">
    <property type="entry name" value="Cytochrome P450"/>
    <property type="match status" value="1"/>
</dbReference>
<evidence type="ECO:0000256" key="5">
    <source>
        <dbReference type="ARBA" id="ARBA00022692"/>
    </source>
</evidence>
<evidence type="ECO:0000256" key="10">
    <source>
        <dbReference type="ARBA" id="ARBA00023033"/>
    </source>
</evidence>
<dbReference type="PROSITE" id="PS00086">
    <property type="entry name" value="CYTOCHROME_P450"/>
    <property type="match status" value="1"/>
</dbReference>
<reference evidence="13" key="2">
    <citation type="submission" date="2021-12" db="EMBL/GenBank/DDBJ databases">
        <title>Resequencing data analysis of finger millet.</title>
        <authorList>
            <person name="Hatakeyama M."/>
            <person name="Aluri S."/>
            <person name="Balachadran M.T."/>
            <person name="Sivarajan S.R."/>
            <person name="Poveda L."/>
            <person name="Shimizu-Inatsugi R."/>
            <person name="Schlapbach R."/>
            <person name="Sreeman S.M."/>
            <person name="Shimizu K.K."/>
        </authorList>
    </citation>
    <scope>NUCLEOTIDE SEQUENCE</scope>
</reference>
<dbReference type="EMBL" id="BQKI01000001">
    <property type="protein sequence ID" value="GJM84643.1"/>
    <property type="molecule type" value="Genomic_DNA"/>
</dbReference>
<protein>
    <recommendedName>
        <fullName evidence="15">Cytochrome P450</fullName>
    </recommendedName>
</protein>